<accession>A0A2P2QCX8</accession>
<proteinExistence type="predicted"/>
<reference evidence="1" key="1">
    <citation type="submission" date="2018-02" db="EMBL/GenBank/DDBJ databases">
        <title>Rhizophora mucronata_Transcriptome.</title>
        <authorList>
            <person name="Meera S.P."/>
            <person name="Sreeshan A."/>
            <person name="Augustine A."/>
        </authorList>
    </citation>
    <scope>NUCLEOTIDE SEQUENCE</scope>
    <source>
        <tissue evidence="1">Leaf</tissue>
    </source>
</reference>
<dbReference type="AlphaFoldDB" id="A0A2P2QCX8"/>
<name>A0A2P2QCX8_RHIMU</name>
<protein>
    <submittedName>
        <fullName evidence="1">Uncharacterized protein</fullName>
    </submittedName>
</protein>
<sequence>MLVGAALLQHVLHIDECFFALV</sequence>
<organism evidence="1">
    <name type="scientific">Rhizophora mucronata</name>
    <name type="common">Asiatic mangrove</name>
    <dbReference type="NCBI Taxonomy" id="61149"/>
    <lineage>
        <taxon>Eukaryota</taxon>
        <taxon>Viridiplantae</taxon>
        <taxon>Streptophyta</taxon>
        <taxon>Embryophyta</taxon>
        <taxon>Tracheophyta</taxon>
        <taxon>Spermatophyta</taxon>
        <taxon>Magnoliopsida</taxon>
        <taxon>eudicotyledons</taxon>
        <taxon>Gunneridae</taxon>
        <taxon>Pentapetalae</taxon>
        <taxon>rosids</taxon>
        <taxon>fabids</taxon>
        <taxon>Malpighiales</taxon>
        <taxon>Rhizophoraceae</taxon>
        <taxon>Rhizophora</taxon>
    </lineage>
</organism>
<evidence type="ECO:0000313" key="1">
    <source>
        <dbReference type="EMBL" id="MBX64858.1"/>
    </source>
</evidence>
<dbReference type="EMBL" id="GGEC01084374">
    <property type="protein sequence ID" value="MBX64858.1"/>
    <property type="molecule type" value="Transcribed_RNA"/>
</dbReference>